<keyword evidence="2" id="KW-1185">Reference proteome</keyword>
<gene>
    <name evidence="1" type="ORF">R69658_07819</name>
</gene>
<comment type="caution">
    <text evidence="1">The sequence shown here is derived from an EMBL/GenBank/DDBJ whole genome shotgun (WGS) entry which is preliminary data.</text>
</comment>
<proteinExistence type="predicted"/>
<dbReference type="PANTHER" id="PTHR30298">
    <property type="entry name" value="H REPEAT-ASSOCIATED PREDICTED TRANSPOSASE"/>
    <property type="match status" value="1"/>
</dbReference>
<dbReference type="Proteomes" id="UP000674425">
    <property type="component" value="Unassembled WGS sequence"/>
</dbReference>
<evidence type="ECO:0008006" key="3">
    <source>
        <dbReference type="Google" id="ProtNLM"/>
    </source>
</evidence>
<dbReference type="InterPro" id="IPR051698">
    <property type="entry name" value="Transposase_11-like"/>
</dbReference>
<evidence type="ECO:0000313" key="1">
    <source>
        <dbReference type="EMBL" id="CAE6865222.1"/>
    </source>
</evidence>
<dbReference type="InterPro" id="IPR047647">
    <property type="entry name" value="ISAs1_transpos"/>
</dbReference>
<accession>A0ABM8T7L4</accession>
<dbReference type="NCBIfam" id="NF033564">
    <property type="entry name" value="transpos_ISAs1"/>
    <property type="match status" value="1"/>
</dbReference>
<sequence length="194" mass="21977">MPKKTLTLASAKGADVLVQVKANQPGLLAACEDLARHCTPTQCDVQDDKGHGRVETRTVHTYDLPPDWLPEGWQPLVRQVARVSRTVERRKAGGWHMTNETTWWIATTLLEAPAFPCAIRGHWCVENQNHHVRDVTLREDHCRARHKPGVLARLRSMTLNCLRARQVRNVAVALHRNAMNFERARGFATATRKT</sequence>
<protein>
    <recommendedName>
        <fullName evidence="3">Transposase DDE domain-containing protein</fullName>
    </recommendedName>
</protein>
<name>A0ABM8T7L4_9BURK</name>
<evidence type="ECO:0000313" key="2">
    <source>
        <dbReference type="Proteomes" id="UP000674425"/>
    </source>
</evidence>
<organism evidence="1 2">
    <name type="scientific">Paraburkholderia aspalathi</name>
    <dbReference type="NCBI Taxonomy" id="1324617"/>
    <lineage>
        <taxon>Bacteria</taxon>
        <taxon>Pseudomonadati</taxon>
        <taxon>Pseudomonadota</taxon>
        <taxon>Betaproteobacteria</taxon>
        <taxon>Burkholderiales</taxon>
        <taxon>Burkholderiaceae</taxon>
        <taxon>Paraburkholderia</taxon>
    </lineage>
</organism>
<dbReference type="EMBL" id="CAJNAU010000194">
    <property type="protein sequence ID" value="CAE6865222.1"/>
    <property type="molecule type" value="Genomic_DNA"/>
</dbReference>
<dbReference type="PANTHER" id="PTHR30298:SF0">
    <property type="entry name" value="PROTEIN YBFL-RELATED"/>
    <property type="match status" value="1"/>
</dbReference>
<reference evidence="1 2" key="1">
    <citation type="submission" date="2021-02" db="EMBL/GenBank/DDBJ databases">
        <authorList>
            <person name="Vanwijnsberghe S."/>
        </authorList>
    </citation>
    <scope>NUCLEOTIDE SEQUENCE [LARGE SCALE GENOMIC DNA]</scope>
    <source>
        <strain evidence="1 2">R-69658</strain>
    </source>
</reference>